<protein>
    <submittedName>
        <fullName evidence="1">16136_t:CDS:1</fullName>
    </submittedName>
</protein>
<evidence type="ECO:0000313" key="2">
    <source>
        <dbReference type="Proteomes" id="UP000789702"/>
    </source>
</evidence>
<feature type="non-terminal residue" evidence="1">
    <location>
        <position position="61"/>
    </location>
</feature>
<sequence>HENKRTRIDASSTSEKITAEKVECMLHLTNAITELQQQVEDQNLEILELRKQINGYCEEII</sequence>
<name>A0ACA9NI63_9GLOM</name>
<keyword evidence="2" id="KW-1185">Reference proteome</keyword>
<gene>
    <name evidence="1" type="ORF">DHETER_LOCUS9080</name>
</gene>
<comment type="caution">
    <text evidence="1">The sequence shown here is derived from an EMBL/GenBank/DDBJ whole genome shotgun (WGS) entry which is preliminary data.</text>
</comment>
<accession>A0ACA9NI63</accession>
<organism evidence="1 2">
    <name type="scientific">Dentiscutata heterogama</name>
    <dbReference type="NCBI Taxonomy" id="1316150"/>
    <lineage>
        <taxon>Eukaryota</taxon>
        <taxon>Fungi</taxon>
        <taxon>Fungi incertae sedis</taxon>
        <taxon>Mucoromycota</taxon>
        <taxon>Glomeromycotina</taxon>
        <taxon>Glomeromycetes</taxon>
        <taxon>Diversisporales</taxon>
        <taxon>Gigasporaceae</taxon>
        <taxon>Dentiscutata</taxon>
    </lineage>
</organism>
<reference evidence="1" key="1">
    <citation type="submission" date="2021-06" db="EMBL/GenBank/DDBJ databases">
        <authorList>
            <person name="Kallberg Y."/>
            <person name="Tangrot J."/>
            <person name="Rosling A."/>
        </authorList>
    </citation>
    <scope>NUCLEOTIDE SEQUENCE</scope>
    <source>
        <strain evidence="1">IL203A</strain>
    </source>
</reference>
<evidence type="ECO:0000313" key="1">
    <source>
        <dbReference type="EMBL" id="CAG8646296.1"/>
    </source>
</evidence>
<feature type="non-terminal residue" evidence="1">
    <location>
        <position position="1"/>
    </location>
</feature>
<dbReference type="EMBL" id="CAJVPU010015348">
    <property type="protein sequence ID" value="CAG8646296.1"/>
    <property type="molecule type" value="Genomic_DNA"/>
</dbReference>
<dbReference type="Proteomes" id="UP000789702">
    <property type="component" value="Unassembled WGS sequence"/>
</dbReference>
<proteinExistence type="predicted"/>